<dbReference type="InterPro" id="IPR001807">
    <property type="entry name" value="ClC"/>
</dbReference>
<dbReference type="SUPFAM" id="SSF54631">
    <property type="entry name" value="CBS-domain pair"/>
    <property type="match status" value="1"/>
</dbReference>
<evidence type="ECO:0000256" key="10">
    <source>
        <dbReference type="SAM" id="Phobius"/>
    </source>
</evidence>
<feature type="transmembrane region" description="Helical" evidence="10">
    <location>
        <begin position="325"/>
        <end position="345"/>
    </location>
</feature>
<dbReference type="PRINTS" id="PR00762">
    <property type="entry name" value="CLCHANNEL"/>
</dbReference>
<comment type="subcellular location">
    <subcellularLocation>
        <location evidence="1">Membrane</location>
        <topology evidence="1">Multi-pass membrane protein</topology>
    </subcellularLocation>
</comment>
<feature type="transmembrane region" description="Helical" evidence="10">
    <location>
        <begin position="246"/>
        <end position="269"/>
    </location>
</feature>
<dbReference type="Gene3D" id="1.10.3080.10">
    <property type="entry name" value="Clc chloride channel"/>
    <property type="match status" value="1"/>
</dbReference>
<feature type="transmembrane region" description="Helical" evidence="10">
    <location>
        <begin position="381"/>
        <end position="405"/>
    </location>
</feature>
<keyword evidence="2" id="KW-0813">Transport</keyword>
<dbReference type="GO" id="GO:0005254">
    <property type="term" value="F:chloride channel activity"/>
    <property type="evidence" value="ECO:0007669"/>
    <property type="project" value="UniProtKB-KW"/>
</dbReference>
<evidence type="ECO:0000256" key="5">
    <source>
        <dbReference type="ARBA" id="ARBA00023065"/>
    </source>
</evidence>
<dbReference type="GO" id="GO:0034707">
    <property type="term" value="C:chloride channel complex"/>
    <property type="evidence" value="ECO:0007669"/>
    <property type="project" value="UniProtKB-KW"/>
</dbReference>
<dbReference type="InterPro" id="IPR014743">
    <property type="entry name" value="Cl-channel_core"/>
</dbReference>
<evidence type="ECO:0000256" key="8">
    <source>
        <dbReference type="ARBA" id="ARBA00023214"/>
    </source>
</evidence>
<feature type="transmembrane region" description="Helical" evidence="10">
    <location>
        <begin position="411"/>
        <end position="429"/>
    </location>
</feature>
<keyword evidence="3 10" id="KW-0812">Transmembrane</keyword>
<dbReference type="InterPro" id="IPR046342">
    <property type="entry name" value="CBS_dom_sf"/>
</dbReference>
<evidence type="ECO:0000313" key="11">
    <source>
        <dbReference type="EMBL" id="SHO62779.1"/>
    </source>
</evidence>
<gene>
    <name evidence="11" type="ORF">SAMN02745172_01161</name>
</gene>
<keyword evidence="7" id="KW-0869">Chloride channel</keyword>
<evidence type="ECO:0000256" key="2">
    <source>
        <dbReference type="ARBA" id="ARBA00022448"/>
    </source>
</evidence>
<evidence type="ECO:0000256" key="6">
    <source>
        <dbReference type="ARBA" id="ARBA00023136"/>
    </source>
</evidence>
<feature type="transmembrane region" description="Helical" evidence="10">
    <location>
        <begin position="289"/>
        <end position="313"/>
    </location>
</feature>
<evidence type="ECO:0000313" key="12">
    <source>
        <dbReference type="Proteomes" id="UP000186406"/>
    </source>
</evidence>
<dbReference type="STRING" id="1123029.SAMN02745172_01161"/>
<dbReference type="EMBL" id="FRXO01000002">
    <property type="protein sequence ID" value="SHO62779.1"/>
    <property type="molecule type" value="Genomic_DNA"/>
</dbReference>
<feature type="transmembrane region" description="Helical" evidence="10">
    <location>
        <begin position="351"/>
        <end position="374"/>
    </location>
</feature>
<feature type="transmembrane region" description="Helical" evidence="10">
    <location>
        <begin position="129"/>
        <end position="151"/>
    </location>
</feature>
<sequence length="605" mass="63365">MSSPAHLPPLSSGERAGRLRDLWPLSIETDREVWTVLLLASVGGLAIAFMVDWVHALVALLQTVLFGASIDSDGGDGIARWRLLVVPILGSLVLGSVLVFLERRKLLAITDPVEANALEGGRMSASQTLIFVGLSTISISIGGSVGFEAAMSQLGAGLLSVIGQRLGLPRRALRCLVACGTAAGIAAIFDAPLTGTIYALELVIGGYGVRALLPTLLAGATSGLVTHFLVGPQPIFQMPPMSQPELWHYVTAIGLAVAGSVVGIAVMRGATGFEALLARRKVPKLLRPLAGGICLGVLAFVAWQVIGPGHLVLQGIIRDLPAPGWLAVLLVAKIAASVVCVGSGFRGGLFSASLLIGGILGALAHVLVIAPIVGPSASPELSIAVGMTAVCASVIGTPVAILILAIETTGLHVGIVAVALGVVIASHLTRRWFGYSFSTWKFHLRGQDLSGPRDIGRLKELTFADAPLIDPPRLLGEERIRDVAQKRADWIAADGAMPEMMAVVTEQGVFVGFLRHDRLIEAAAETPDLPVAMIADHPKACARVDDPLSSQVEIAEAAFGGWFAVVDRDDRLVGFAPEAAVLRRYLSELKAADQDDTAPFPPPPR</sequence>
<reference evidence="11 12" key="1">
    <citation type="submission" date="2016-12" db="EMBL/GenBank/DDBJ databases">
        <authorList>
            <person name="Song W.-J."/>
            <person name="Kurnit D.M."/>
        </authorList>
    </citation>
    <scope>NUCLEOTIDE SEQUENCE [LARGE SCALE GENOMIC DNA]</scope>
    <source>
        <strain evidence="11 12">DSM 19599</strain>
    </source>
</reference>
<evidence type="ECO:0000256" key="1">
    <source>
        <dbReference type="ARBA" id="ARBA00004141"/>
    </source>
</evidence>
<evidence type="ECO:0000256" key="3">
    <source>
        <dbReference type="ARBA" id="ARBA00022692"/>
    </source>
</evidence>
<keyword evidence="5" id="KW-0406">Ion transport</keyword>
<keyword evidence="8" id="KW-0868">Chloride</keyword>
<dbReference type="Proteomes" id="UP000186406">
    <property type="component" value="Unassembled WGS sequence"/>
</dbReference>
<dbReference type="SUPFAM" id="SSF81340">
    <property type="entry name" value="Clc chloride channel"/>
    <property type="match status" value="1"/>
</dbReference>
<dbReference type="PANTHER" id="PTHR43427">
    <property type="entry name" value="CHLORIDE CHANNEL PROTEIN CLC-E"/>
    <property type="match status" value="1"/>
</dbReference>
<name>A0A1M7ZDA2_9HYPH</name>
<dbReference type="InterPro" id="IPR050368">
    <property type="entry name" value="ClC-type_chloride_channel"/>
</dbReference>
<organism evidence="11 12">
    <name type="scientific">Pseudoxanthobacter soli DSM 19599</name>
    <dbReference type="NCBI Taxonomy" id="1123029"/>
    <lineage>
        <taxon>Bacteria</taxon>
        <taxon>Pseudomonadati</taxon>
        <taxon>Pseudomonadota</taxon>
        <taxon>Alphaproteobacteria</taxon>
        <taxon>Hyphomicrobiales</taxon>
        <taxon>Segnochrobactraceae</taxon>
        <taxon>Pseudoxanthobacter</taxon>
    </lineage>
</organism>
<feature type="transmembrane region" description="Helical" evidence="10">
    <location>
        <begin position="81"/>
        <end position="101"/>
    </location>
</feature>
<dbReference type="Pfam" id="PF00654">
    <property type="entry name" value="Voltage_CLC"/>
    <property type="match status" value="1"/>
</dbReference>
<evidence type="ECO:0000256" key="9">
    <source>
        <dbReference type="ARBA" id="ARBA00023303"/>
    </source>
</evidence>
<keyword evidence="12" id="KW-1185">Reference proteome</keyword>
<keyword evidence="6 10" id="KW-0472">Membrane</keyword>
<evidence type="ECO:0000256" key="4">
    <source>
        <dbReference type="ARBA" id="ARBA00022989"/>
    </source>
</evidence>
<feature type="transmembrane region" description="Helical" evidence="10">
    <location>
        <begin position="211"/>
        <end position="230"/>
    </location>
</feature>
<dbReference type="CDD" id="cd00400">
    <property type="entry name" value="Voltage_gated_ClC"/>
    <property type="match status" value="1"/>
</dbReference>
<feature type="transmembrane region" description="Helical" evidence="10">
    <location>
        <begin position="33"/>
        <end position="61"/>
    </location>
</feature>
<accession>A0A1M7ZDA2</accession>
<dbReference type="PANTHER" id="PTHR43427:SF6">
    <property type="entry name" value="CHLORIDE CHANNEL PROTEIN CLC-E"/>
    <property type="match status" value="1"/>
</dbReference>
<dbReference type="AlphaFoldDB" id="A0A1M7ZDA2"/>
<dbReference type="RefSeq" id="WP_073626503.1">
    <property type="nucleotide sequence ID" value="NZ_FRXO01000002.1"/>
</dbReference>
<evidence type="ECO:0000256" key="7">
    <source>
        <dbReference type="ARBA" id="ARBA00023173"/>
    </source>
</evidence>
<proteinExistence type="predicted"/>
<protein>
    <submittedName>
        <fullName evidence="11">Chloride channel protein, CIC family</fullName>
    </submittedName>
</protein>
<keyword evidence="9" id="KW-0407">Ion channel</keyword>
<keyword evidence="4 10" id="KW-1133">Transmembrane helix</keyword>